<name>A0ABR9TKX2_9FLAO</name>
<dbReference type="RefSeq" id="WP_194139219.1">
    <property type="nucleotide sequence ID" value="NZ_PRDM01000003.1"/>
</dbReference>
<dbReference type="EMBL" id="PRDM01000003">
    <property type="protein sequence ID" value="MBE8726015.1"/>
    <property type="molecule type" value="Genomic_DNA"/>
</dbReference>
<evidence type="ECO:0000313" key="2">
    <source>
        <dbReference type="Proteomes" id="UP000640614"/>
    </source>
</evidence>
<accession>A0ABR9TKX2</accession>
<dbReference type="Proteomes" id="UP000640614">
    <property type="component" value="Unassembled WGS sequence"/>
</dbReference>
<proteinExistence type="predicted"/>
<organism evidence="1 2">
    <name type="scientific">Flavobacterium hungaricum</name>
    <dbReference type="NCBI Taxonomy" id="2082725"/>
    <lineage>
        <taxon>Bacteria</taxon>
        <taxon>Pseudomonadati</taxon>
        <taxon>Bacteroidota</taxon>
        <taxon>Flavobacteriia</taxon>
        <taxon>Flavobacteriales</taxon>
        <taxon>Flavobacteriaceae</taxon>
        <taxon>Flavobacterium</taxon>
    </lineage>
</organism>
<keyword evidence="2" id="KW-1185">Reference proteome</keyword>
<protein>
    <submittedName>
        <fullName evidence="1">Uncharacterized protein</fullName>
    </submittedName>
</protein>
<sequence>MFTSKKTSIDQSKEKTFIYEFDKHIDTIRFTNSNLYFNSKLLKIIDQKKISSKGESITVYKCLYHDTKDYRSDKHLYLDRKGGLLFLENLFTGEMYEFDTNEYGSIHKKIALKKFSFQDGPFELQYGKRDYIEINPN</sequence>
<comment type="caution">
    <text evidence="1">The sequence shown here is derived from an EMBL/GenBank/DDBJ whole genome shotgun (WGS) entry which is preliminary data.</text>
</comment>
<gene>
    <name evidence="1" type="ORF">C4F50_13830</name>
</gene>
<evidence type="ECO:0000313" key="1">
    <source>
        <dbReference type="EMBL" id="MBE8726015.1"/>
    </source>
</evidence>
<reference evidence="1 2" key="1">
    <citation type="submission" date="2018-07" db="EMBL/GenBank/DDBJ databases">
        <title>Genome assembly of strain KB82.</title>
        <authorList>
            <person name="Kukolya J."/>
            <person name="Horvath B."/>
            <person name="Nagy I."/>
            <person name="Toth A."/>
        </authorList>
    </citation>
    <scope>NUCLEOTIDE SEQUENCE [LARGE SCALE GENOMIC DNA]</scope>
    <source>
        <strain evidence="1 2">Kb82</strain>
    </source>
</reference>